<evidence type="ECO:0000313" key="3">
    <source>
        <dbReference type="Proteomes" id="UP000794436"/>
    </source>
</evidence>
<dbReference type="EMBL" id="SPLM01000001">
    <property type="protein sequence ID" value="TMW69711.1"/>
    <property type="molecule type" value="Genomic_DNA"/>
</dbReference>
<comment type="caution">
    <text evidence="2">The sequence shown here is derived from an EMBL/GenBank/DDBJ whole genome shotgun (WGS) entry which is preliminary data.</text>
</comment>
<feature type="region of interest" description="Disordered" evidence="1">
    <location>
        <begin position="72"/>
        <end position="107"/>
    </location>
</feature>
<dbReference type="AlphaFoldDB" id="A0A8K1CTR3"/>
<feature type="region of interest" description="Disordered" evidence="1">
    <location>
        <begin position="150"/>
        <end position="173"/>
    </location>
</feature>
<name>A0A8K1CTR3_PYTOL</name>
<organism evidence="2 3">
    <name type="scientific">Pythium oligandrum</name>
    <name type="common">Mycoparasitic fungus</name>
    <dbReference type="NCBI Taxonomy" id="41045"/>
    <lineage>
        <taxon>Eukaryota</taxon>
        <taxon>Sar</taxon>
        <taxon>Stramenopiles</taxon>
        <taxon>Oomycota</taxon>
        <taxon>Peronosporomycetes</taxon>
        <taxon>Pythiales</taxon>
        <taxon>Pythiaceae</taxon>
        <taxon>Pythium</taxon>
    </lineage>
</organism>
<protein>
    <submittedName>
        <fullName evidence="2">Uncharacterized protein</fullName>
    </submittedName>
</protein>
<keyword evidence="3" id="KW-1185">Reference proteome</keyword>
<dbReference type="OrthoDB" id="160528at2759"/>
<evidence type="ECO:0000256" key="1">
    <source>
        <dbReference type="SAM" id="MobiDB-lite"/>
    </source>
</evidence>
<dbReference type="Proteomes" id="UP000794436">
    <property type="component" value="Unassembled WGS sequence"/>
</dbReference>
<feature type="compositionally biased region" description="Basic and acidic residues" evidence="1">
    <location>
        <begin position="163"/>
        <end position="173"/>
    </location>
</feature>
<reference evidence="2" key="1">
    <citation type="submission" date="2019-03" db="EMBL/GenBank/DDBJ databases">
        <title>Long read genome sequence of the mycoparasitic Pythium oligandrum ATCC 38472 isolated from sugarbeet rhizosphere.</title>
        <authorList>
            <person name="Gaulin E."/>
        </authorList>
    </citation>
    <scope>NUCLEOTIDE SEQUENCE</scope>
    <source>
        <strain evidence="2">ATCC 38472_TT</strain>
    </source>
</reference>
<accession>A0A8K1CTR3</accession>
<gene>
    <name evidence="2" type="ORF">Poli38472_001867</name>
</gene>
<evidence type="ECO:0000313" key="2">
    <source>
        <dbReference type="EMBL" id="TMW69711.1"/>
    </source>
</evidence>
<feature type="compositionally biased region" description="Basic residues" evidence="1">
    <location>
        <begin position="73"/>
        <end position="83"/>
    </location>
</feature>
<sequence>MHMLTVSPYIYLTKDHAMASASQSSPVPAPRDESLCRYPSKQCDNVRSEKRGGGLHRFCAFHRERANINQRRVDHRRRMRRRRELASPTARVHDKSGGSSDEDNELSSDMVTLDLDTFPYGETLSENEPLGTLTSEDLDMLLDLLKDEPMNEATPSDANTPFIKEESYSNKHEPQSFLEELIEVKCEPSDQKQ</sequence>
<proteinExistence type="predicted"/>